<dbReference type="InterPro" id="IPR036322">
    <property type="entry name" value="WD40_repeat_dom_sf"/>
</dbReference>
<comment type="caution">
    <text evidence="1">The sequence shown here is derived from an EMBL/GenBank/DDBJ whole genome shotgun (WGS) entry which is preliminary data.</text>
</comment>
<accession>A0AAW2ZK19</accession>
<sequence>MTEVFKHRIPDTVITNSYLDPGSVHGNTISIINENNVLLLEKKSVLHLTLDSDVDVKSQLKPTKNPLIPFPIPLASLDATKYFETNAECSLVNIVADRASNTIGAVDQDGKVYVKDITNLTQVDPNNTKRRKIEDQPTLQSVYDPNSYQKAERGGCGISISGDQMVVSRFFGKDAHLTKKNATGYTLERVIHSPQNIMKCKHFTIKKSSTPLLAVAEHSLISIWDPRSFSSVVKISRTHGCIMDLAVTDRASSTLLGVTGSDRDVNIYDCEKWTPRYKWNNSIKYTPSYLSFSTVNPDICYAAGFDNNELKAGNFVNQKLNSSSLFNQGMMGDSRWLGMDMIEGDTMAGVTQNASVYLIKNAHKMMSSQ</sequence>
<proteinExistence type="predicted"/>
<dbReference type="InterPro" id="IPR015943">
    <property type="entry name" value="WD40/YVTN_repeat-like_dom_sf"/>
</dbReference>
<name>A0AAW2ZK19_9EUKA</name>
<dbReference type="AlphaFoldDB" id="A0AAW2ZK19"/>
<dbReference type="Gene3D" id="2.130.10.10">
    <property type="entry name" value="YVTN repeat-like/Quinoprotein amine dehydrogenase"/>
    <property type="match status" value="1"/>
</dbReference>
<evidence type="ECO:0000313" key="1">
    <source>
        <dbReference type="EMBL" id="KAL0489657.1"/>
    </source>
</evidence>
<keyword evidence="2" id="KW-1185">Reference proteome</keyword>
<dbReference type="PANTHER" id="PTHR47467">
    <property type="entry name" value="OS01G0867200 PROTEIN"/>
    <property type="match status" value="1"/>
</dbReference>
<evidence type="ECO:0000313" key="2">
    <source>
        <dbReference type="Proteomes" id="UP001431209"/>
    </source>
</evidence>
<organism evidence="1 2">
    <name type="scientific">Acrasis kona</name>
    <dbReference type="NCBI Taxonomy" id="1008807"/>
    <lineage>
        <taxon>Eukaryota</taxon>
        <taxon>Discoba</taxon>
        <taxon>Heterolobosea</taxon>
        <taxon>Tetramitia</taxon>
        <taxon>Eutetramitia</taxon>
        <taxon>Acrasidae</taxon>
        <taxon>Acrasis</taxon>
    </lineage>
</organism>
<dbReference type="Proteomes" id="UP001431209">
    <property type="component" value="Unassembled WGS sequence"/>
</dbReference>
<dbReference type="EMBL" id="JAOPGA020001582">
    <property type="protein sequence ID" value="KAL0489657.1"/>
    <property type="molecule type" value="Genomic_DNA"/>
</dbReference>
<gene>
    <name evidence="1" type="ORF">AKO1_010523</name>
</gene>
<reference evidence="1 2" key="1">
    <citation type="submission" date="2024-03" db="EMBL/GenBank/DDBJ databases">
        <title>The Acrasis kona genome and developmental transcriptomes reveal deep origins of eukaryotic multicellular pathways.</title>
        <authorList>
            <person name="Sheikh S."/>
            <person name="Fu C.-J."/>
            <person name="Brown M.W."/>
            <person name="Baldauf S.L."/>
        </authorList>
    </citation>
    <scope>NUCLEOTIDE SEQUENCE [LARGE SCALE GENOMIC DNA]</scope>
    <source>
        <strain evidence="1 2">ATCC MYA-3509</strain>
    </source>
</reference>
<dbReference type="SUPFAM" id="SSF50978">
    <property type="entry name" value="WD40 repeat-like"/>
    <property type="match status" value="1"/>
</dbReference>
<dbReference type="PANTHER" id="PTHR47467:SF1">
    <property type="entry name" value="WD40 REPEAT-CONTAINING PROTEIN"/>
    <property type="match status" value="1"/>
</dbReference>
<protein>
    <submittedName>
        <fullName evidence="1">Kinesin-like protein</fullName>
    </submittedName>
</protein>